<sequence length="254" mass="28086">MSEDDEQAIERLDDVSFGRNADPVDLARGFLPETVLDRFEVYSYRNAANILATGFPSQFMAIISALDRFSITTGQIRTPGGSKSVIAKYVDTLFDETWREMRISADLHVKLQPPKGNTIYSSYVREGFLDGHRIDFVNGRVALDLEWNSKDQTYDRDLYAFSAFYEAGAIDVGVIITRGTSLDNSFFRSLGKVLNKDGTAGAGDVYKKYGASTTWMGKLLYRLDAGRNGGCPVLAFGITPKCVSDYPAPPQPTP</sequence>
<dbReference type="RefSeq" id="WP_073068041.1">
    <property type="nucleotide sequence ID" value="NZ_FRCK01000010.1"/>
</dbReference>
<dbReference type="GO" id="GO:0009036">
    <property type="term" value="F:type II site-specific deoxyribonuclease activity"/>
    <property type="evidence" value="ECO:0007669"/>
    <property type="project" value="InterPro"/>
</dbReference>
<dbReference type="EMBL" id="FRCK01000010">
    <property type="protein sequence ID" value="SHM48002.1"/>
    <property type="molecule type" value="Genomic_DNA"/>
</dbReference>
<organism evidence="1 2">
    <name type="scientific">Paracoccus solventivorans</name>
    <dbReference type="NCBI Taxonomy" id="53463"/>
    <lineage>
        <taxon>Bacteria</taxon>
        <taxon>Pseudomonadati</taxon>
        <taxon>Pseudomonadota</taxon>
        <taxon>Alphaproteobacteria</taxon>
        <taxon>Rhodobacterales</taxon>
        <taxon>Paracoccaceae</taxon>
        <taxon>Paracoccus</taxon>
    </lineage>
</organism>
<protein>
    <submittedName>
        <fullName evidence="1">Restriction endonuclease BglII</fullName>
    </submittedName>
</protein>
<proteinExistence type="predicted"/>
<evidence type="ECO:0000313" key="1">
    <source>
        <dbReference type="EMBL" id="SHM48002.1"/>
    </source>
</evidence>
<dbReference type="STRING" id="53463.SAMN05444389_110106"/>
<keyword evidence="2" id="KW-1185">Reference proteome</keyword>
<name>A0A1M7J4W3_9RHOB</name>
<keyword evidence="1" id="KW-0540">Nuclease</keyword>
<keyword evidence="1" id="KW-0255">Endonuclease</keyword>
<dbReference type="Gene3D" id="3.40.91.20">
    <property type="match status" value="1"/>
</dbReference>
<keyword evidence="1" id="KW-0378">Hydrolase</keyword>
<accession>A0A1M7J4W3</accession>
<dbReference type="AlphaFoldDB" id="A0A1M7J4W3"/>
<evidence type="ECO:0000313" key="2">
    <source>
        <dbReference type="Proteomes" id="UP000184444"/>
    </source>
</evidence>
<dbReference type="GO" id="GO:0003677">
    <property type="term" value="F:DNA binding"/>
    <property type="evidence" value="ECO:0007669"/>
    <property type="project" value="InterPro"/>
</dbReference>
<dbReference type="GO" id="GO:0000287">
    <property type="term" value="F:magnesium ion binding"/>
    <property type="evidence" value="ECO:0007669"/>
    <property type="project" value="InterPro"/>
</dbReference>
<dbReference type="Proteomes" id="UP000184444">
    <property type="component" value="Unassembled WGS sequence"/>
</dbReference>
<dbReference type="InterPro" id="IPR015278">
    <property type="entry name" value="BglII-like"/>
</dbReference>
<dbReference type="InterPro" id="IPR011335">
    <property type="entry name" value="Restrct_endonuc-II-like"/>
</dbReference>
<dbReference type="OrthoDB" id="1956808at2"/>
<dbReference type="SUPFAM" id="SSF52980">
    <property type="entry name" value="Restriction endonuclease-like"/>
    <property type="match status" value="1"/>
</dbReference>
<dbReference type="GO" id="GO:0009307">
    <property type="term" value="P:DNA restriction-modification system"/>
    <property type="evidence" value="ECO:0007669"/>
    <property type="project" value="InterPro"/>
</dbReference>
<dbReference type="Pfam" id="PF09195">
    <property type="entry name" value="Endonuc-BglII"/>
    <property type="match status" value="1"/>
</dbReference>
<dbReference type="InterPro" id="IPR011338">
    <property type="entry name" value="BamHI/BglII/BstY"/>
</dbReference>
<gene>
    <name evidence="1" type="ORF">SAMN05444389_110106</name>
</gene>
<reference evidence="2" key="1">
    <citation type="submission" date="2016-11" db="EMBL/GenBank/DDBJ databases">
        <authorList>
            <person name="Varghese N."/>
            <person name="Submissions S."/>
        </authorList>
    </citation>
    <scope>NUCLEOTIDE SEQUENCE [LARGE SCALE GENOMIC DNA]</scope>
    <source>
        <strain evidence="2">DSM 6637</strain>
    </source>
</reference>